<name>A0A830HQJ5_9CHLO</name>
<comment type="caution">
    <text evidence="9">The sequence shown here is derived from an EMBL/GenBank/DDBJ whole genome shotgun (WGS) entry which is preliminary data.</text>
</comment>
<keyword evidence="2" id="KW-0808">Transferase</keyword>
<dbReference type="OrthoDB" id="406981at2759"/>
<protein>
    <recommendedName>
        <fullName evidence="8">WW domain-containing protein</fullName>
    </recommendedName>
</protein>
<feature type="domain" description="WW" evidence="8">
    <location>
        <begin position="261"/>
        <end position="296"/>
    </location>
</feature>
<dbReference type="GO" id="GO:0016020">
    <property type="term" value="C:membrane"/>
    <property type="evidence" value="ECO:0007669"/>
    <property type="project" value="UniProtKB-SubCell"/>
</dbReference>
<gene>
    <name evidence="9" type="ORF">PPROV_000800900</name>
</gene>
<feature type="region of interest" description="Disordered" evidence="7">
    <location>
        <begin position="551"/>
        <end position="679"/>
    </location>
</feature>
<dbReference type="InterPro" id="IPR010635">
    <property type="entry name" value="Heparan_SO4-6-sulfoTrfase"/>
</dbReference>
<dbReference type="Gene3D" id="3.40.50.300">
    <property type="entry name" value="P-loop containing nucleotide triphosphate hydrolases"/>
    <property type="match status" value="1"/>
</dbReference>
<dbReference type="GO" id="GO:0017095">
    <property type="term" value="F:heparan sulfate 6-sulfotransferase activity"/>
    <property type="evidence" value="ECO:0007669"/>
    <property type="project" value="TreeGrafter"/>
</dbReference>
<feature type="compositionally biased region" description="Basic and acidic residues" evidence="7">
    <location>
        <begin position="236"/>
        <end position="257"/>
    </location>
</feature>
<proteinExistence type="predicted"/>
<keyword evidence="3" id="KW-0812">Transmembrane</keyword>
<evidence type="ECO:0000256" key="4">
    <source>
        <dbReference type="ARBA" id="ARBA00022989"/>
    </source>
</evidence>
<dbReference type="AlphaFoldDB" id="A0A830HQJ5"/>
<evidence type="ECO:0000259" key="8">
    <source>
        <dbReference type="PROSITE" id="PS50020"/>
    </source>
</evidence>
<dbReference type="InterPro" id="IPR036020">
    <property type="entry name" value="WW_dom_sf"/>
</dbReference>
<dbReference type="SMART" id="SM00456">
    <property type="entry name" value="WW"/>
    <property type="match status" value="1"/>
</dbReference>
<feature type="compositionally biased region" description="Basic and acidic residues" evidence="7">
    <location>
        <begin position="315"/>
        <end position="337"/>
    </location>
</feature>
<feature type="compositionally biased region" description="Polar residues" evidence="7">
    <location>
        <begin position="217"/>
        <end position="228"/>
    </location>
</feature>
<evidence type="ECO:0000256" key="6">
    <source>
        <dbReference type="ARBA" id="ARBA00023180"/>
    </source>
</evidence>
<dbReference type="InterPro" id="IPR001202">
    <property type="entry name" value="WW_dom"/>
</dbReference>
<comment type="subcellular location">
    <subcellularLocation>
        <location evidence="1">Membrane</location>
        <topology evidence="1">Single-pass membrane protein</topology>
    </subcellularLocation>
</comment>
<keyword evidence="4" id="KW-1133">Transmembrane helix</keyword>
<keyword evidence="5" id="KW-0472">Membrane</keyword>
<dbReference type="SUPFAM" id="SSF51045">
    <property type="entry name" value="WW domain"/>
    <property type="match status" value="1"/>
</dbReference>
<accession>A0A830HQJ5</accession>
<dbReference type="PANTHER" id="PTHR12812">
    <property type="entry name" value="HEPARAN SULFATE 6-O-SULFOTRANSFERASE 3"/>
    <property type="match status" value="1"/>
</dbReference>
<feature type="region of interest" description="Disordered" evidence="7">
    <location>
        <begin position="212"/>
        <end position="263"/>
    </location>
</feature>
<reference evidence="9" key="1">
    <citation type="submission" date="2020-10" db="EMBL/GenBank/DDBJ databases">
        <title>Unveiling of a novel bifunctional photoreceptor, Dualchrome1, isolated from a cosmopolitan green alga.</title>
        <authorList>
            <person name="Suzuki S."/>
            <person name="Kawachi M."/>
        </authorList>
    </citation>
    <scope>NUCLEOTIDE SEQUENCE</scope>
    <source>
        <strain evidence="9">NIES 2893</strain>
    </source>
</reference>
<feature type="region of interest" description="Disordered" evidence="7">
    <location>
        <begin position="284"/>
        <end position="379"/>
    </location>
</feature>
<evidence type="ECO:0000256" key="2">
    <source>
        <dbReference type="ARBA" id="ARBA00022679"/>
    </source>
</evidence>
<keyword evidence="10" id="KW-1185">Reference proteome</keyword>
<dbReference type="PANTHER" id="PTHR12812:SF0">
    <property type="entry name" value="HEPARAN-SULFATE 6-O-SULFOTRANSFERASE"/>
    <property type="match status" value="1"/>
</dbReference>
<evidence type="ECO:0000256" key="5">
    <source>
        <dbReference type="ARBA" id="ARBA00023136"/>
    </source>
</evidence>
<dbReference type="Pfam" id="PF00397">
    <property type="entry name" value="WW"/>
    <property type="match status" value="1"/>
</dbReference>
<evidence type="ECO:0000313" key="10">
    <source>
        <dbReference type="Proteomes" id="UP000660262"/>
    </source>
</evidence>
<dbReference type="InterPro" id="IPR027417">
    <property type="entry name" value="P-loop_NTPase"/>
</dbReference>
<organism evidence="9 10">
    <name type="scientific">Pycnococcus provasolii</name>
    <dbReference type="NCBI Taxonomy" id="41880"/>
    <lineage>
        <taxon>Eukaryota</taxon>
        <taxon>Viridiplantae</taxon>
        <taxon>Chlorophyta</taxon>
        <taxon>Pseudoscourfieldiophyceae</taxon>
        <taxon>Pseudoscourfieldiales</taxon>
        <taxon>Pycnococcaceae</taxon>
        <taxon>Pycnococcus</taxon>
    </lineage>
</organism>
<evidence type="ECO:0000313" key="9">
    <source>
        <dbReference type="EMBL" id="GHP09272.1"/>
    </source>
</evidence>
<dbReference type="EMBL" id="BNJQ01000024">
    <property type="protein sequence ID" value="GHP09272.1"/>
    <property type="molecule type" value="Genomic_DNA"/>
</dbReference>
<feature type="region of interest" description="Disordered" evidence="7">
    <location>
        <begin position="401"/>
        <end position="431"/>
    </location>
</feature>
<sequence length="694" mass="75922">MPSNTAYTTTVRRPVDRVLSAYEFATEIALRAYGQSDEERKRKTEQAKKNGRIATTDVWPWSGLIPIAHSEWKRRTDTHKSDLQRLKDSAASMTPAQASALANAYDFPGFQSLRDFVDDPRVADLLQDGSTMQLLGLTNYSSDPMATELRRCVVQQRDEGAREVLMYVALKRLREFVHVSIFDRLDESIELLYAQSGWNLNNDPAIGKSAAMMGAQQDESSSGRSLQTAEEDDGDNHDHDVADDTLARKTRERRSLQERLSSLPEPWSRYESEKYVGHIFYHNPETNESSWSHPDPKLLTDRDDPSPPAPSADDATSKEADVSKEAEAEAKAKKEAKAAALAAERADLERKVKEALKTQRRAEFKRYRSLEERRDDEAKLSAAVKEAEANLKALDEKIVEAENDESKEDSGESSETSGASEHSADESSGPVRQIKAFGMGEPGMGSFFRKCSTRSGSRAKAKRVSLHQTLMEQYGIPLEFSKRNRAALPANLIDRMNDLNAMDNRLYAFASKLFEARLDVVRQRTDAPYIRLPPNPTERLNIPVLGSAERAATGARKLTSHSTIPEPTGPPKGVLAQADESVSKVHSTPSGAASLTSSSPASRQIENQSGDVQPKGTEPVTGSGLPVAPEGAKPAGLGVSSPSPAAGGGGVLPTAARERRRKTIMGNRAPQGPAIPPEEPAYVDIFADADALSN</sequence>
<feature type="compositionally biased region" description="Basic and acidic residues" evidence="7">
    <location>
        <begin position="344"/>
        <end position="379"/>
    </location>
</feature>
<dbReference type="CDD" id="cd00201">
    <property type="entry name" value="WW"/>
    <property type="match status" value="1"/>
</dbReference>
<evidence type="ECO:0000256" key="1">
    <source>
        <dbReference type="ARBA" id="ARBA00004167"/>
    </source>
</evidence>
<dbReference type="Gene3D" id="2.20.70.10">
    <property type="match status" value="1"/>
</dbReference>
<dbReference type="Proteomes" id="UP000660262">
    <property type="component" value="Unassembled WGS sequence"/>
</dbReference>
<evidence type="ECO:0000256" key="3">
    <source>
        <dbReference type="ARBA" id="ARBA00022692"/>
    </source>
</evidence>
<dbReference type="PROSITE" id="PS50020">
    <property type="entry name" value="WW_DOMAIN_2"/>
    <property type="match status" value="1"/>
</dbReference>
<feature type="compositionally biased region" description="Basic and acidic residues" evidence="7">
    <location>
        <begin position="294"/>
        <end position="305"/>
    </location>
</feature>
<evidence type="ECO:0000256" key="7">
    <source>
        <dbReference type="SAM" id="MobiDB-lite"/>
    </source>
</evidence>
<feature type="compositionally biased region" description="Low complexity" evidence="7">
    <location>
        <begin position="634"/>
        <end position="645"/>
    </location>
</feature>
<feature type="compositionally biased region" description="Polar residues" evidence="7">
    <location>
        <begin position="584"/>
        <end position="611"/>
    </location>
</feature>
<keyword evidence="6" id="KW-0325">Glycoprotein</keyword>